<dbReference type="STRING" id="228405.HNE_0079"/>
<feature type="transmembrane region" description="Helical" evidence="6">
    <location>
        <begin position="37"/>
        <end position="57"/>
    </location>
</feature>
<dbReference type="InterPro" id="IPR000612">
    <property type="entry name" value="PMP3"/>
</dbReference>
<protein>
    <recommendedName>
        <fullName evidence="9">Stress induced hydrophobic peptide</fullName>
    </recommendedName>
</protein>
<proteinExistence type="inferred from homology"/>
<evidence type="ECO:0000256" key="1">
    <source>
        <dbReference type="ARBA" id="ARBA00004370"/>
    </source>
</evidence>
<evidence type="ECO:0000256" key="4">
    <source>
        <dbReference type="ARBA" id="ARBA00022989"/>
    </source>
</evidence>
<name>Q0C630_HYPNA</name>
<comment type="similarity">
    <text evidence="2">Belongs to the UPF0057 (PMP3) family.</text>
</comment>
<keyword evidence="5 6" id="KW-0472">Membrane</keyword>
<accession>Q0C630</accession>
<dbReference type="PROSITE" id="PS01309">
    <property type="entry name" value="UPF0057"/>
    <property type="match status" value="1"/>
</dbReference>
<dbReference type="KEGG" id="hne:HNE_0079"/>
<dbReference type="GO" id="GO:0016020">
    <property type="term" value="C:membrane"/>
    <property type="evidence" value="ECO:0007669"/>
    <property type="project" value="UniProtKB-SubCell"/>
</dbReference>
<evidence type="ECO:0000256" key="2">
    <source>
        <dbReference type="ARBA" id="ARBA00009530"/>
    </source>
</evidence>
<evidence type="ECO:0000256" key="6">
    <source>
        <dbReference type="SAM" id="Phobius"/>
    </source>
</evidence>
<dbReference type="PANTHER" id="PTHR21659:SF42">
    <property type="entry name" value="UPF0057 MEMBRANE PROTEIN ZK632.10-RELATED"/>
    <property type="match status" value="1"/>
</dbReference>
<sequence>MPTENTKGTFMSFLMILLTIFLPPVAVLLKEGLGLQFLLNVILTLIGWLPGVIHAFWVNTRGSAVA</sequence>
<keyword evidence="8" id="KW-1185">Reference proteome</keyword>
<evidence type="ECO:0000256" key="5">
    <source>
        <dbReference type="ARBA" id="ARBA00023136"/>
    </source>
</evidence>
<comment type="subcellular location">
    <subcellularLocation>
        <location evidence="1">Membrane</location>
    </subcellularLocation>
</comment>
<organism evidence="7 8">
    <name type="scientific">Hyphomonas neptunium (strain ATCC 15444)</name>
    <dbReference type="NCBI Taxonomy" id="228405"/>
    <lineage>
        <taxon>Bacteria</taxon>
        <taxon>Pseudomonadati</taxon>
        <taxon>Pseudomonadota</taxon>
        <taxon>Alphaproteobacteria</taxon>
        <taxon>Hyphomonadales</taxon>
        <taxon>Hyphomonadaceae</taxon>
        <taxon>Hyphomonas</taxon>
    </lineage>
</organism>
<reference evidence="7 8" key="1">
    <citation type="journal article" date="2006" name="J. Bacteriol.">
        <title>Comparative genomic evidence for a close relationship between the dimorphic prosthecate bacteria Hyphomonas neptunium and Caulobacter crescentus.</title>
        <authorList>
            <person name="Badger J.H."/>
            <person name="Hoover T.R."/>
            <person name="Brun Y.V."/>
            <person name="Weiner R.M."/>
            <person name="Laub M.T."/>
            <person name="Alexandre G."/>
            <person name="Mrazek J."/>
            <person name="Ren Q."/>
            <person name="Paulsen I.T."/>
            <person name="Nelson K.E."/>
            <person name="Khouri H.M."/>
            <person name="Radune D."/>
            <person name="Sosa J."/>
            <person name="Dodson R.J."/>
            <person name="Sullivan S.A."/>
            <person name="Rosovitz M.J."/>
            <person name="Madupu R."/>
            <person name="Brinkac L.M."/>
            <person name="Durkin A.S."/>
            <person name="Daugherty S.C."/>
            <person name="Kothari S.P."/>
            <person name="Giglio M.G."/>
            <person name="Zhou L."/>
            <person name="Haft D.H."/>
            <person name="Selengut J.D."/>
            <person name="Davidsen T.M."/>
            <person name="Yang Q."/>
            <person name="Zafar N."/>
            <person name="Ward N.L."/>
        </authorList>
    </citation>
    <scope>NUCLEOTIDE SEQUENCE [LARGE SCALE GENOMIC DNA]</scope>
    <source>
        <strain evidence="7 8">ATCC 15444</strain>
    </source>
</reference>
<dbReference type="Pfam" id="PF01679">
    <property type="entry name" value="Pmp3"/>
    <property type="match status" value="1"/>
</dbReference>
<keyword evidence="4 6" id="KW-1133">Transmembrane helix</keyword>
<evidence type="ECO:0000313" key="8">
    <source>
        <dbReference type="Proteomes" id="UP000001959"/>
    </source>
</evidence>
<gene>
    <name evidence="7" type="ordered locus">HNE_0079</name>
</gene>
<evidence type="ECO:0000256" key="3">
    <source>
        <dbReference type="ARBA" id="ARBA00022692"/>
    </source>
</evidence>
<dbReference type="Proteomes" id="UP000001959">
    <property type="component" value="Chromosome"/>
</dbReference>
<evidence type="ECO:0000313" key="7">
    <source>
        <dbReference type="EMBL" id="ABI75479.1"/>
    </source>
</evidence>
<dbReference type="EMBL" id="CP000158">
    <property type="protein sequence ID" value="ABI75479.1"/>
    <property type="molecule type" value="Genomic_DNA"/>
</dbReference>
<feature type="transmembrane region" description="Helical" evidence="6">
    <location>
        <begin position="12"/>
        <end position="30"/>
    </location>
</feature>
<dbReference type="AlphaFoldDB" id="Q0C630"/>
<dbReference type="eggNOG" id="COG0401">
    <property type="taxonomic scope" value="Bacteria"/>
</dbReference>
<keyword evidence="3 6" id="KW-0812">Transmembrane</keyword>
<dbReference type="HOGENOM" id="CLU_107649_4_0_5"/>
<evidence type="ECO:0008006" key="9">
    <source>
        <dbReference type="Google" id="ProtNLM"/>
    </source>
</evidence>
<dbReference type="PANTHER" id="PTHR21659">
    <property type="entry name" value="HYDROPHOBIC PROTEIN RCI2 LOW TEMPERATURE AND SALT RESPONSIVE PROTEIN LTI6 -RELATED"/>
    <property type="match status" value="1"/>
</dbReference>